<dbReference type="AlphaFoldDB" id="N1QXH3"/>
<sequence>MRKAPSIEWRWVSAGEEEDDKLEGPRPSGRREGDAASSPRTRRTTSTTRTRTRSTGRPGNSCHARPPPNCLAATPVRWWRSLCLQPMAMNHAFFMVITLNSDDLILEDLSS</sequence>
<feature type="region of interest" description="Disordered" evidence="1">
    <location>
        <begin position="1"/>
        <end position="69"/>
    </location>
</feature>
<evidence type="ECO:0000313" key="2">
    <source>
        <dbReference type="EnsemblPlants" id="EMT15371"/>
    </source>
</evidence>
<feature type="compositionally biased region" description="Low complexity" evidence="1">
    <location>
        <begin position="44"/>
        <end position="59"/>
    </location>
</feature>
<reference evidence="2" key="1">
    <citation type="submission" date="2015-06" db="UniProtKB">
        <authorList>
            <consortium name="EnsemblPlants"/>
        </authorList>
    </citation>
    <scope>IDENTIFICATION</scope>
</reference>
<protein>
    <submittedName>
        <fullName evidence="2">Uncharacterized protein</fullName>
    </submittedName>
</protein>
<name>N1QXH3_AEGTA</name>
<evidence type="ECO:0000256" key="1">
    <source>
        <dbReference type="SAM" id="MobiDB-lite"/>
    </source>
</evidence>
<dbReference type="EnsemblPlants" id="EMT15371">
    <property type="protein sequence ID" value="EMT15371"/>
    <property type="gene ID" value="F775_24264"/>
</dbReference>
<organism evidence="2">
    <name type="scientific">Aegilops tauschii</name>
    <name type="common">Tausch's goatgrass</name>
    <name type="synonym">Aegilops squarrosa</name>
    <dbReference type="NCBI Taxonomy" id="37682"/>
    <lineage>
        <taxon>Eukaryota</taxon>
        <taxon>Viridiplantae</taxon>
        <taxon>Streptophyta</taxon>
        <taxon>Embryophyta</taxon>
        <taxon>Tracheophyta</taxon>
        <taxon>Spermatophyta</taxon>
        <taxon>Magnoliopsida</taxon>
        <taxon>Liliopsida</taxon>
        <taxon>Poales</taxon>
        <taxon>Poaceae</taxon>
        <taxon>BOP clade</taxon>
        <taxon>Pooideae</taxon>
        <taxon>Triticodae</taxon>
        <taxon>Triticeae</taxon>
        <taxon>Triticinae</taxon>
        <taxon>Aegilops</taxon>
    </lineage>
</organism>
<accession>N1QXH3</accession>
<proteinExistence type="predicted"/>